<proteinExistence type="predicted"/>
<dbReference type="RefSeq" id="WP_218158983.1">
    <property type="nucleotide sequence ID" value="NZ_FOQY01000065.1"/>
</dbReference>
<evidence type="ECO:0000259" key="2">
    <source>
        <dbReference type="Pfam" id="PF14690"/>
    </source>
</evidence>
<evidence type="ECO:0000313" key="3">
    <source>
        <dbReference type="EMBL" id="SFL17960.1"/>
    </source>
</evidence>
<dbReference type="EMBL" id="FOQY01000065">
    <property type="protein sequence ID" value="SFL17960.1"/>
    <property type="molecule type" value="Genomic_DNA"/>
</dbReference>
<dbReference type="Pfam" id="PF14690">
    <property type="entry name" value="Zn_ribbon_ISL3"/>
    <property type="match status" value="1"/>
</dbReference>
<organism evidence="3 4">
    <name type="scientific">Streptosporangium canum</name>
    <dbReference type="NCBI Taxonomy" id="324952"/>
    <lineage>
        <taxon>Bacteria</taxon>
        <taxon>Bacillati</taxon>
        <taxon>Actinomycetota</taxon>
        <taxon>Actinomycetes</taxon>
        <taxon>Streptosporangiales</taxon>
        <taxon>Streptosporangiaceae</taxon>
        <taxon>Streptosporangium</taxon>
    </lineage>
</organism>
<dbReference type="InterPro" id="IPR002560">
    <property type="entry name" value="Transposase_DDE"/>
</dbReference>
<protein>
    <submittedName>
        <fullName evidence="3">Transposase</fullName>
    </submittedName>
</protein>
<reference evidence="4" key="1">
    <citation type="submission" date="2016-10" db="EMBL/GenBank/DDBJ databases">
        <authorList>
            <person name="Varghese N."/>
            <person name="Submissions S."/>
        </authorList>
    </citation>
    <scope>NUCLEOTIDE SEQUENCE [LARGE SCALE GENOMIC DNA]</scope>
    <source>
        <strain evidence="4">CGMCC 4.2126</strain>
    </source>
</reference>
<evidence type="ECO:0000259" key="1">
    <source>
        <dbReference type="Pfam" id="PF01610"/>
    </source>
</evidence>
<dbReference type="InterPro" id="IPR029261">
    <property type="entry name" value="Transposase_Znf"/>
</dbReference>
<feature type="domain" description="Transposase IS204/IS1001/IS1096/IS1165 zinc-finger" evidence="2">
    <location>
        <begin position="68"/>
        <end position="109"/>
    </location>
</feature>
<feature type="domain" description="Transposase IS204/IS1001/IS1096/IS1165 DDE" evidence="1">
    <location>
        <begin position="186"/>
        <end position="285"/>
    </location>
</feature>
<gene>
    <name evidence="3" type="ORF">SAMN05216275_16516</name>
</gene>
<dbReference type="Proteomes" id="UP000199111">
    <property type="component" value="Unassembled WGS sequence"/>
</dbReference>
<feature type="domain" description="Transposase IS204/IS1001/IS1096/IS1165 DDE" evidence="1">
    <location>
        <begin position="429"/>
        <end position="550"/>
    </location>
</feature>
<dbReference type="NCBIfam" id="NF033550">
    <property type="entry name" value="transpos_ISL3"/>
    <property type="match status" value="1"/>
</dbReference>
<dbReference type="PANTHER" id="PTHR33498:SF1">
    <property type="entry name" value="TRANSPOSASE FOR INSERTION SEQUENCE ELEMENT IS1557"/>
    <property type="match status" value="1"/>
</dbReference>
<name>A0A1I4FKV9_9ACTN</name>
<keyword evidence="4" id="KW-1185">Reference proteome</keyword>
<accession>A0A1I4FKV9</accession>
<dbReference type="PANTHER" id="PTHR33498">
    <property type="entry name" value="TRANSPOSASE FOR INSERTION SEQUENCE ELEMENT IS1557"/>
    <property type="match status" value="1"/>
</dbReference>
<sequence length="554" mass="61822">MIWFAKNLITYERPRRVIVLHRLAGGEACCLDLLYSFLPHLKDVQVEAVTVADDEVLVKARTRGVEASCRACGVPSSRVHSRYRRQLRDLACAGRPLQVELEVRRFFCVNGSCESETFAEQVPGLTQWHQHRTPLLRGLLETVALALAGRAGSRLAAALGVTASKDTLIRLIRALPDPEIKQVTVLGVDDFAKRRGHSYATILIDMGSRRPIDVLDGRTGEVLAQWLRERPGVEVICRDRAGGYAEGAREGAPEATQIADRWHLWNNLCVAVENTVRAHRADLREPEPEHQALVEEPAPMPVQLESLTAIRTRERHAAVHTLIAEGKNHTQICQILGLTDKTIRKFRSATTAEELINGPRHSIRQIDQHAPYLHQRWNEGVHDAAQLHAEITARGYGGSKRSVRRFVLPLRPYQQVADLPAPPPTVREATRWITSDPDHLTTDEATKLAQLKARSARLTSLAGYVADFAQMMTNRTGTQHLEGWLTDIETGDFPALHSLARGIRRDQNAVTNGLTSAHSSGAVEGNVCRIKHLKRQMFGRANLDLLRKRVLLSH</sequence>
<dbReference type="Pfam" id="PF01610">
    <property type="entry name" value="DDE_Tnp_ISL3"/>
    <property type="match status" value="2"/>
</dbReference>
<dbReference type="InterPro" id="IPR047951">
    <property type="entry name" value="Transpos_ISL3"/>
</dbReference>
<dbReference type="AlphaFoldDB" id="A0A1I4FKV9"/>
<evidence type="ECO:0000313" key="4">
    <source>
        <dbReference type="Proteomes" id="UP000199111"/>
    </source>
</evidence>
<dbReference type="GeneID" id="96303778"/>